<dbReference type="Proteomes" id="UP000032431">
    <property type="component" value="Chromosome I"/>
</dbReference>
<feature type="transmembrane region" description="Helical" evidence="1">
    <location>
        <begin position="78"/>
        <end position="99"/>
    </location>
</feature>
<dbReference type="AlphaFoldDB" id="A0A078KQ80"/>
<evidence type="ECO:0000256" key="1">
    <source>
        <dbReference type="SAM" id="Phobius"/>
    </source>
</evidence>
<name>A0A078KQ80_9FIRM</name>
<dbReference type="KEGG" id="ccel:CCDG5_0125"/>
<keyword evidence="1" id="KW-0472">Membrane</keyword>
<proteinExistence type="predicted"/>
<feature type="transmembrane region" description="Helical" evidence="1">
    <location>
        <begin position="135"/>
        <end position="156"/>
    </location>
</feature>
<dbReference type="EMBL" id="LM995447">
    <property type="protein sequence ID" value="CDZ23269.1"/>
    <property type="molecule type" value="Genomic_DNA"/>
</dbReference>
<protein>
    <submittedName>
        <fullName evidence="2">Putative membrane protein</fullName>
    </submittedName>
</protein>
<feature type="transmembrane region" description="Helical" evidence="1">
    <location>
        <begin position="48"/>
        <end position="66"/>
    </location>
</feature>
<feature type="transmembrane region" description="Helical" evidence="1">
    <location>
        <begin position="162"/>
        <end position="179"/>
    </location>
</feature>
<organism evidence="2 3">
    <name type="scientific">[Clostridium] cellulosi</name>
    <dbReference type="NCBI Taxonomy" id="29343"/>
    <lineage>
        <taxon>Bacteria</taxon>
        <taxon>Bacillati</taxon>
        <taxon>Bacillota</taxon>
        <taxon>Clostridia</taxon>
        <taxon>Eubacteriales</taxon>
        <taxon>Oscillospiraceae</taxon>
        <taxon>Oscillospiraceae incertae sedis</taxon>
    </lineage>
</organism>
<feature type="transmembrane region" description="Helical" evidence="1">
    <location>
        <begin position="21"/>
        <end position="42"/>
    </location>
</feature>
<gene>
    <name evidence="2" type="ORF">CCDG5_0125</name>
</gene>
<accession>A0A078KQ80</accession>
<dbReference type="HOGENOM" id="CLU_1438788_0_0_9"/>
<keyword evidence="1" id="KW-1133">Transmembrane helix</keyword>
<feature type="transmembrane region" description="Helical" evidence="1">
    <location>
        <begin position="105"/>
        <end position="123"/>
    </location>
</feature>
<evidence type="ECO:0000313" key="3">
    <source>
        <dbReference type="Proteomes" id="UP000032431"/>
    </source>
</evidence>
<dbReference type="STRING" id="29343.CCDG5_0125"/>
<keyword evidence="1" id="KW-0812">Transmembrane</keyword>
<sequence>MLRASSFIVERSRAFSAKEKKYYIAYAVILFLSGILFLFIPLSLLNGLFILLEGWVLVAVFSLGILRPLFYSRGVADVVMAIFSGTLYAYVCFTMGSTISSIETFRLGLCAALFLSGVSRIIAYARMLDIVNIPLMVILGIVEMLSAILIFAGIPGYGVQNIYWYLGMTTLLAGFESLSEAAKLNTLN</sequence>
<reference evidence="3" key="1">
    <citation type="submission" date="2014-07" db="EMBL/GenBank/DDBJ databases">
        <authorList>
            <person name="Wibberg D."/>
        </authorList>
    </citation>
    <scope>NUCLEOTIDE SEQUENCE [LARGE SCALE GENOMIC DNA]</scope>
    <source>
        <strain evidence="3">DG5</strain>
    </source>
</reference>
<keyword evidence="3" id="KW-1185">Reference proteome</keyword>
<dbReference type="PATRIC" id="fig|29343.3.peg.128"/>
<evidence type="ECO:0000313" key="2">
    <source>
        <dbReference type="EMBL" id="CDZ23269.1"/>
    </source>
</evidence>